<sequence length="452" mass="45688">MSMMDNLKQNFPFLAGLQPAGKSSVDGPAAGGPPATGPGDTVAPGGLNQKPAVGGVVRVGKKPIAIAIGILCLGGGAMYVGLKEMGGGTAHTAHVAKVTPGKVPNVPDYMPPAKPKMPVSATAGTTSASSAPTVPAISGQPAQSGQPARNAQPKNQQPSPQMKAAMAALSGNDLVGGSPANGGQSNAGTGSGAPGQQTAHALAVSQSKVPQNKSNPESGKGVYDQHLVRRPASPYELMEGSVIPATLNTAINSNLAGIITATVSRDVYDSESGAYLLIPAGSKIVGLYSSKVLPGQGRVAVAWQRIVFPNGSYINLGNMSGSGQSGKSGMGGEVDNHTWMIFKNALLMSLIETGVSLAQPGYGGSSGSAIMPMSPSQIAEQNMANTFGQAETQLMQRYITIPPTIKIHIGAQLNIIVSKDLVFPGVYNPAPAALPAGGGAYAPAAMINPYRP</sequence>
<feature type="compositionally biased region" description="Polar residues" evidence="6">
    <location>
        <begin position="181"/>
        <end position="217"/>
    </location>
</feature>
<feature type="region of interest" description="Disordered" evidence="6">
    <location>
        <begin position="112"/>
        <end position="227"/>
    </location>
</feature>
<feature type="compositionally biased region" description="Low complexity" evidence="6">
    <location>
        <begin position="37"/>
        <end position="46"/>
    </location>
</feature>
<keyword evidence="5 7" id="KW-0472">Membrane</keyword>
<dbReference type="Gene3D" id="2.40.128.260">
    <property type="entry name" value="Type IV secretion system, VirB10/TraB/TrbI"/>
    <property type="match status" value="1"/>
</dbReference>
<comment type="subcellular location">
    <subcellularLocation>
        <location evidence="1">Membrane</location>
        <topology evidence="1">Single-pass membrane protein</topology>
    </subcellularLocation>
</comment>
<comment type="similarity">
    <text evidence="2">Belongs to the TrbI/VirB10 family.</text>
</comment>
<dbReference type="InterPro" id="IPR042217">
    <property type="entry name" value="T4SS_VirB10/TrbI"/>
</dbReference>
<dbReference type="GO" id="GO:0016020">
    <property type="term" value="C:membrane"/>
    <property type="evidence" value="ECO:0007669"/>
    <property type="project" value="UniProtKB-SubCell"/>
</dbReference>
<evidence type="ECO:0000313" key="9">
    <source>
        <dbReference type="Proteomes" id="UP000094893"/>
    </source>
</evidence>
<dbReference type="EMBL" id="LWSA01000307">
    <property type="protein sequence ID" value="OCX68214.1"/>
    <property type="molecule type" value="Genomic_DNA"/>
</dbReference>
<proteinExistence type="inferred from homology"/>
<protein>
    <recommendedName>
        <fullName evidence="10">Conjugal transfer protein TrbI</fullName>
    </recommendedName>
</protein>
<evidence type="ECO:0000256" key="1">
    <source>
        <dbReference type="ARBA" id="ARBA00004167"/>
    </source>
</evidence>
<comment type="caution">
    <text evidence="8">The sequence shown here is derived from an EMBL/GenBank/DDBJ whole genome shotgun (WGS) entry which is preliminary data.</text>
</comment>
<organism evidence="8 9">
    <name type="scientific">Acidithiobacillus thiooxidans</name>
    <name type="common">Thiobacillus thiooxidans</name>
    <dbReference type="NCBI Taxonomy" id="930"/>
    <lineage>
        <taxon>Bacteria</taxon>
        <taxon>Pseudomonadati</taxon>
        <taxon>Pseudomonadota</taxon>
        <taxon>Acidithiobacillia</taxon>
        <taxon>Acidithiobacillales</taxon>
        <taxon>Acidithiobacillaceae</taxon>
        <taxon>Acidithiobacillus</taxon>
    </lineage>
</organism>
<feature type="transmembrane region" description="Helical" evidence="7">
    <location>
        <begin position="64"/>
        <end position="82"/>
    </location>
</feature>
<feature type="region of interest" description="Disordered" evidence="6">
    <location>
        <begin position="22"/>
        <end position="46"/>
    </location>
</feature>
<dbReference type="Proteomes" id="UP000094893">
    <property type="component" value="Unassembled WGS sequence"/>
</dbReference>
<feature type="compositionally biased region" description="Polar residues" evidence="6">
    <location>
        <begin position="140"/>
        <end position="160"/>
    </location>
</feature>
<evidence type="ECO:0000256" key="2">
    <source>
        <dbReference type="ARBA" id="ARBA00010265"/>
    </source>
</evidence>
<evidence type="ECO:0000256" key="4">
    <source>
        <dbReference type="ARBA" id="ARBA00022989"/>
    </source>
</evidence>
<reference evidence="8 9" key="1">
    <citation type="journal article" date="2016" name="Int. J. Mol. Sci.">
        <title>Comparative genomics of the extreme acidophile Acidithiobacillus thiooxidans reveals intraspecific divergence and niche adaptation.</title>
        <authorList>
            <person name="Zhang X."/>
            <person name="Feng X."/>
            <person name="Tao J."/>
            <person name="Ma L."/>
            <person name="Xiao Y."/>
            <person name="Liang Y."/>
            <person name="Liu X."/>
            <person name="Yin H."/>
        </authorList>
    </citation>
    <scope>NUCLEOTIDE SEQUENCE [LARGE SCALE GENOMIC DNA]</scope>
    <source>
        <strain evidence="8 9">A02</strain>
    </source>
</reference>
<evidence type="ECO:0000313" key="8">
    <source>
        <dbReference type="EMBL" id="OCX68214.1"/>
    </source>
</evidence>
<evidence type="ECO:0000256" key="6">
    <source>
        <dbReference type="SAM" id="MobiDB-lite"/>
    </source>
</evidence>
<dbReference type="CDD" id="cd16429">
    <property type="entry name" value="VirB10"/>
    <property type="match status" value="1"/>
</dbReference>
<dbReference type="AlphaFoldDB" id="A0A1C2IU82"/>
<name>A0A1C2IU82_ACITH</name>
<keyword evidence="4 7" id="KW-1133">Transmembrane helix</keyword>
<feature type="compositionally biased region" description="Low complexity" evidence="6">
    <location>
        <begin position="118"/>
        <end position="136"/>
    </location>
</feature>
<accession>A0A1C2IU82</accession>
<dbReference type="InterPro" id="IPR005498">
    <property type="entry name" value="T4SS_VirB10/TraB/TrbI"/>
</dbReference>
<evidence type="ECO:0000256" key="7">
    <source>
        <dbReference type="SAM" id="Phobius"/>
    </source>
</evidence>
<keyword evidence="3 7" id="KW-0812">Transmembrane</keyword>
<dbReference type="Pfam" id="PF03743">
    <property type="entry name" value="TrbI"/>
    <property type="match status" value="1"/>
</dbReference>
<dbReference type="RefSeq" id="WP_024895372.1">
    <property type="nucleotide sequence ID" value="NZ_LWRZ01000083.1"/>
</dbReference>
<evidence type="ECO:0000256" key="5">
    <source>
        <dbReference type="ARBA" id="ARBA00023136"/>
    </source>
</evidence>
<evidence type="ECO:0000256" key="3">
    <source>
        <dbReference type="ARBA" id="ARBA00022692"/>
    </source>
</evidence>
<gene>
    <name evidence="8" type="ORF">A6P07_18495</name>
</gene>
<evidence type="ECO:0008006" key="10">
    <source>
        <dbReference type="Google" id="ProtNLM"/>
    </source>
</evidence>